<feature type="binding site" evidence="10">
    <location>
        <begin position="140"/>
        <end position="144"/>
    </location>
    <ligand>
        <name>GMP</name>
        <dbReference type="ChEBI" id="CHEBI:58115"/>
    </ligand>
</feature>
<evidence type="ECO:0000256" key="10">
    <source>
        <dbReference type="PIRSR" id="PIRSR601233-2"/>
    </source>
</evidence>
<dbReference type="GO" id="GO:0170057">
    <property type="term" value="F:RNA ligase (GTP) activity"/>
    <property type="evidence" value="ECO:0007669"/>
    <property type="project" value="UniProtKB-EC"/>
</dbReference>
<dbReference type="EC" id="6.5.1.8" evidence="1"/>
<dbReference type="Pfam" id="PF01139">
    <property type="entry name" value="RtcB"/>
    <property type="match status" value="2"/>
</dbReference>
<evidence type="ECO:0000256" key="3">
    <source>
        <dbReference type="ARBA" id="ARBA00022723"/>
    </source>
</evidence>
<gene>
    <name evidence="12" type="ORF">EOW66_16360</name>
</gene>
<dbReference type="InterPro" id="IPR036025">
    <property type="entry name" value="RtcB-like_sf"/>
</dbReference>
<keyword evidence="6 10" id="KW-0342">GTP-binding</keyword>
<feature type="binding site" evidence="11">
    <location>
        <position position="141"/>
    </location>
    <ligand>
        <name>Mn(2+)</name>
        <dbReference type="ChEBI" id="CHEBI:29035"/>
        <label>1</label>
    </ligand>
</feature>
<dbReference type="PANTHER" id="PTHR11118">
    <property type="entry name" value="RNA-SPLICING LIGASE RTCB HOMOLOG"/>
    <property type="match status" value="1"/>
</dbReference>
<evidence type="ECO:0000256" key="9">
    <source>
        <dbReference type="PIRSR" id="PIRSR601233-1"/>
    </source>
</evidence>
<dbReference type="GO" id="GO:0003972">
    <property type="term" value="F:RNA ligase (ATP) activity"/>
    <property type="evidence" value="ECO:0007669"/>
    <property type="project" value="TreeGrafter"/>
</dbReference>
<dbReference type="AlphaFoldDB" id="A0A3S3MNS5"/>
<reference evidence="12" key="1">
    <citation type="submission" date="2019-01" db="EMBL/GenBank/DDBJ databases">
        <title>Sinorhodobacter populi sp. nov. isolated from the symptomatic bark tissue of Populus euramericana canker.</title>
        <authorList>
            <person name="Xu G."/>
        </authorList>
    </citation>
    <scope>NUCLEOTIDE SEQUENCE [LARGE SCALE GENOMIC DNA]</scope>
    <source>
        <strain evidence="12">CGMCC 1.12963</strain>
    </source>
</reference>
<feature type="active site" description="GMP-histidine intermediate" evidence="9">
    <location>
        <position position="291"/>
    </location>
</feature>
<dbReference type="GO" id="GO:0042245">
    <property type="term" value="P:RNA repair"/>
    <property type="evidence" value="ECO:0007669"/>
    <property type="project" value="UniProtKB-KW"/>
</dbReference>
<dbReference type="GO" id="GO:0005525">
    <property type="term" value="F:GTP binding"/>
    <property type="evidence" value="ECO:0007669"/>
    <property type="project" value="UniProtKB-KW"/>
</dbReference>
<proteinExistence type="predicted"/>
<evidence type="ECO:0000256" key="2">
    <source>
        <dbReference type="ARBA" id="ARBA00022598"/>
    </source>
</evidence>
<feature type="binding site" evidence="10">
    <location>
        <begin position="291"/>
        <end position="294"/>
    </location>
    <ligand>
        <name>GMP</name>
        <dbReference type="ChEBI" id="CHEBI:58115"/>
    </ligand>
</feature>
<keyword evidence="13" id="KW-1185">Reference proteome</keyword>
<keyword evidence="7 11" id="KW-0464">Manganese</keyword>
<evidence type="ECO:0000256" key="7">
    <source>
        <dbReference type="ARBA" id="ARBA00023211"/>
    </source>
</evidence>
<protein>
    <recommendedName>
        <fullName evidence="1">3'-phosphate/5'-hydroxy nucleic acid ligase</fullName>
        <ecNumber evidence="1">6.5.1.8</ecNumber>
    </recommendedName>
</protein>
<dbReference type="NCBIfam" id="TIGR03073">
    <property type="entry name" value="release_rtcB"/>
    <property type="match status" value="1"/>
</dbReference>
<dbReference type="Gene3D" id="3.90.1860.10">
    <property type="entry name" value="tRNA-splicing ligase RtcB"/>
    <property type="match status" value="1"/>
</dbReference>
<evidence type="ECO:0000256" key="11">
    <source>
        <dbReference type="PIRSR" id="PIRSR601233-3"/>
    </source>
</evidence>
<dbReference type="Proteomes" id="UP000288071">
    <property type="component" value="Unassembled WGS sequence"/>
</dbReference>
<dbReference type="InterPro" id="IPR017510">
    <property type="entry name" value="RtcB2"/>
</dbReference>
<evidence type="ECO:0000256" key="6">
    <source>
        <dbReference type="ARBA" id="ARBA00023134"/>
    </source>
</evidence>
<dbReference type="RefSeq" id="WP_128157353.1">
    <property type="nucleotide sequence ID" value="NZ_JBHSOM010000005.1"/>
</dbReference>
<dbReference type="GO" id="GO:0006396">
    <property type="term" value="P:RNA processing"/>
    <property type="evidence" value="ECO:0007669"/>
    <property type="project" value="InterPro"/>
</dbReference>
<feature type="binding site" evidence="10">
    <location>
        <begin position="239"/>
        <end position="240"/>
    </location>
    <ligand>
        <name>GMP</name>
        <dbReference type="ChEBI" id="CHEBI:58115"/>
    </ligand>
</feature>
<feature type="binding site" evidence="11">
    <location>
        <position position="239"/>
    </location>
    <ligand>
        <name>Mn(2+)</name>
        <dbReference type="ChEBI" id="CHEBI:29035"/>
        <label>2</label>
    </ligand>
</feature>
<organism evidence="12 13">
    <name type="scientific">Paenirhodobacter huangdaonensis</name>
    <dbReference type="NCBI Taxonomy" id="2501515"/>
    <lineage>
        <taxon>Bacteria</taxon>
        <taxon>Pseudomonadati</taxon>
        <taxon>Pseudomonadota</taxon>
        <taxon>Alphaproteobacteria</taxon>
        <taxon>Rhodobacterales</taxon>
        <taxon>Rhodobacter group</taxon>
        <taxon>Paenirhodobacter</taxon>
    </lineage>
</organism>
<accession>A0A3S3MNS5</accession>
<dbReference type="GO" id="GO:0046872">
    <property type="term" value="F:metal ion binding"/>
    <property type="evidence" value="ECO:0007669"/>
    <property type="project" value="UniProtKB-KW"/>
</dbReference>
<comment type="caution">
    <text evidence="12">The sequence shown here is derived from an EMBL/GenBank/DDBJ whole genome shotgun (WGS) entry which is preliminary data.</text>
</comment>
<sequence length="381" mass="40127">MGNPIWGEQSAVRACISRFYSSQAWVEGRAEDQLAQVAAWPGMVAVAGFPDLHPGRFGPVGAAFLADRIWPQLVGPDIGCGMGLWRLNLPRHRLKIDKAVRRLAVLDDGADPADAASALADAGIEGLIAADGLGSIGGGNHFCEVQAVEEVSSPDATSLRPGDLCLLVHSGSRGRGAQIFEGLDDSWKQGYAPDGAAASRYLALHDAALVWARLNRALIAALAAEALSCEASLICDTVHNQVVAQDGLWLHRKGAAGADRGLVPLAGSRDAPSYLISVPDLVPKALGSVSHGAGRRYDRASMHGRVRKVKSELAALTRNRFGGRVVCGDRDLLMEEAGPAYKNPESVLRDLVDFGLAQPIARLVPLITFKTAGKAAGGDTE</sequence>
<comment type="catalytic activity">
    <reaction evidence="8">
        <text>a 3'-end 3'-phospho-ribonucleotide-RNA + a 5'-end dephospho-ribonucleoside-RNA + GTP = a ribonucleotidyl-ribonucleotide-RNA + GMP + diphosphate</text>
        <dbReference type="Rhea" id="RHEA:68076"/>
        <dbReference type="Rhea" id="RHEA-COMP:10463"/>
        <dbReference type="Rhea" id="RHEA-COMP:13936"/>
        <dbReference type="Rhea" id="RHEA-COMP:17355"/>
        <dbReference type="ChEBI" id="CHEBI:33019"/>
        <dbReference type="ChEBI" id="CHEBI:37565"/>
        <dbReference type="ChEBI" id="CHEBI:58115"/>
        <dbReference type="ChEBI" id="CHEBI:83062"/>
        <dbReference type="ChEBI" id="CHEBI:138284"/>
        <dbReference type="ChEBI" id="CHEBI:173118"/>
        <dbReference type="EC" id="6.5.1.8"/>
    </reaction>
</comment>
<dbReference type="PANTHER" id="PTHR11118:SF1">
    <property type="entry name" value="RNA-SPLICING LIGASE RTCB HOMOLOG"/>
    <property type="match status" value="1"/>
</dbReference>
<feature type="binding site" evidence="10">
    <location>
        <position position="273"/>
    </location>
    <ligand>
        <name>GMP</name>
        <dbReference type="ChEBI" id="CHEBI:58115"/>
    </ligand>
</feature>
<dbReference type="EMBL" id="SAVA01000010">
    <property type="protein sequence ID" value="RWR50079.1"/>
    <property type="molecule type" value="Genomic_DNA"/>
</dbReference>
<feature type="binding site" evidence="11">
    <location>
        <position position="169"/>
    </location>
    <ligand>
        <name>Mn(2+)</name>
        <dbReference type="ChEBI" id="CHEBI:29035"/>
        <label>2</label>
    </ligand>
</feature>
<evidence type="ECO:0000313" key="13">
    <source>
        <dbReference type="Proteomes" id="UP000288071"/>
    </source>
</evidence>
<dbReference type="InterPro" id="IPR001233">
    <property type="entry name" value="RtcB"/>
</dbReference>
<reference evidence="12" key="2">
    <citation type="submission" date="2019-01" db="EMBL/GenBank/DDBJ databases">
        <authorList>
            <person name="Li Y."/>
        </authorList>
    </citation>
    <scope>NUCLEOTIDE SEQUENCE [LARGE SCALE GENOMIC DNA]</scope>
    <source>
        <strain evidence="12">CGMCC 1.12963</strain>
    </source>
</reference>
<evidence type="ECO:0000256" key="1">
    <source>
        <dbReference type="ARBA" id="ARBA00012726"/>
    </source>
</evidence>
<feature type="binding site" evidence="10">
    <location>
        <position position="370"/>
    </location>
    <ligand>
        <name>GMP</name>
        <dbReference type="ChEBI" id="CHEBI:58115"/>
    </ligand>
</feature>
<keyword evidence="3 11" id="KW-0479">Metal-binding</keyword>
<evidence type="ECO:0000256" key="4">
    <source>
        <dbReference type="ARBA" id="ARBA00022741"/>
    </source>
</evidence>
<comment type="cofactor">
    <cofactor evidence="11">
        <name>Mn(2+)</name>
        <dbReference type="ChEBI" id="CHEBI:29035"/>
    </cofactor>
    <text evidence="11">Binds 2 manganese ions per subunit.</text>
</comment>
<keyword evidence="4 10" id="KW-0547">Nucleotide-binding</keyword>
<evidence type="ECO:0000256" key="5">
    <source>
        <dbReference type="ARBA" id="ARBA00022800"/>
    </source>
</evidence>
<keyword evidence="5" id="KW-0692">RNA repair</keyword>
<keyword evidence="2 12" id="KW-0436">Ligase</keyword>
<name>A0A3S3MNS5_9RHOB</name>
<evidence type="ECO:0000313" key="12">
    <source>
        <dbReference type="EMBL" id="RWR50079.1"/>
    </source>
</evidence>
<dbReference type="SUPFAM" id="SSF103365">
    <property type="entry name" value="Hypothetical protein PH1602"/>
    <property type="match status" value="1"/>
</dbReference>
<evidence type="ECO:0000256" key="8">
    <source>
        <dbReference type="ARBA" id="ARBA00047746"/>
    </source>
</evidence>